<organism evidence="9 10">
    <name type="scientific">Tetranychus urticae</name>
    <name type="common">Two-spotted spider mite</name>
    <dbReference type="NCBI Taxonomy" id="32264"/>
    <lineage>
        <taxon>Eukaryota</taxon>
        <taxon>Metazoa</taxon>
        <taxon>Ecdysozoa</taxon>
        <taxon>Arthropoda</taxon>
        <taxon>Chelicerata</taxon>
        <taxon>Arachnida</taxon>
        <taxon>Acari</taxon>
        <taxon>Acariformes</taxon>
        <taxon>Trombidiformes</taxon>
        <taxon>Prostigmata</taxon>
        <taxon>Eleutherengona</taxon>
        <taxon>Raphignathae</taxon>
        <taxon>Tetranychoidea</taxon>
        <taxon>Tetranychidae</taxon>
        <taxon>Tetranychus</taxon>
    </lineage>
</organism>
<keyword evidence="10" id="KW-1185">Reference proteome</keyword>
<dbReference type="SUPFAM" id="SSF52540">
    <property type="entry name" value="P-loop containing nucleoside triphosphate hydrolases"/>
    <property type="match status" value="1"/>
</dbReference>
<dbReference type="PANTHER" id="PTHR42714">
    <property type="entry name" value="TRNA MODIFICATION GTPASE GTPBP3"/>
    <property type="match status" value="1"/>
</dbReference>
<keyword evidence="3" id="KW-0819">tRNA processing</keyword>
<evidence type="ECO:0000259" key="6">
    <source>
        <dbReference type="Pfam" id="PF01926"/>
    </source>
</evidence>
<dbReference type="InterPro" id="IPR006073">
    <property type="entry name" value="GTP-bd"/>
</dbReference>
<dbReference type="InterPro" id="IPR027417">
    <property type="entry name" value="P-loop_NTPase"/>
</dbReference>
<dbReference type="Gene3D" id="3.30.1360.120">
    <property type="entry name" value="Probable tRNA modification gtpase trme, domain 1"/>
    <property type="match status" value="1"/>
</dbReference>
<evidence type="ECO:0000256" key="2">
    <source>
        <dbReference type="ARBA" id="ARBA00011043"/>
    </source>
</evidence>
<dbReference type="GO" id="GO:0030488">
    <property type="term" value="P:tRNA methylation"/>
    <property type="evidence" value="ECO:0007669"/>
    <property type="project" value="TreeGrafter"/>
</dbReference>
<dbReference type="GO" id="GO:0005739">
    <property type="term" value="C:mitochondrion"/>
    <property type="evidence" value="ECO:0007669"/>
    <property type="project" value="UniProtKB-SubCell"/>
</dbReference>
<evidence type="ECO:0000256" key="1">
    <source>
        <dbReference type="ARBA" id="ARBA00004173"/>
    </source>
</evidence>
<dbReference type="Gene3D" id="3.40.50.300">
    <property type="entry name" value="P-loop containing nucleotide triphosphate hydrolases"/>
    <property type="match status" value="1"/>
</dbReference>
<protein>
    <recommendedName>
        <fullName evidence="11">TrmE-type G domain-containing protein</fullName>
    </recommendedName>
</protein>
<sequence>MLNRFISRTLIFKSHVTQIDQIVRKASTIYALSTGLSGKGTAIAVIRISGDATFNGLSLLVGNKSCRKLETNPRKAILSDLNHPGTHELIDKGLVFWFPKPNSYTGEDTAELHVHGSRAVVSLLLRTLGKISDFKPAEEGEFTRRAFINGKLNLIEAEGLSSLISSQTDAQRRLAMQALDGNVSKLYTQWRQTVLKSIAHLEAIINFSEDEMIDETILDKVQEEMVQLKESIGKFLKEASRRSELIKGGVNMAIIGLPNVGKSTLLNKLCKSEQHFVSFWNFLHLKRKILQLPS</sequence>
<comment type="similarity">
    <text evidence="2">Belongs to the TRAFAC class TrmE-Era-EngA-EngB-Septin-like GTPase superfamily. TrmE GTPase family.</text>
</comment>
<dbReference type="InterPro" id="IPR018948">
    <property type="entry name" value="GTP-bd_TrmE_N"/>
</dbReference>
<comment type="subcellular location">
    <subcellularLocation>
        <location evidence="1">Mitochondrion</location>
    </subcellularLocation>
</comment>
<reference evidence="10" key="1">
    <citation type="submission" date="2011-08" db="EMBL/GenBank/DDBJ databases">
        <authorList>
            <person name="Rombauts S."/>
        </authorList>
    </citation>
    <scope>NUCLEOTIDE SEQUENCE</scope>
    <source>
        <strain evidence="10">London</strain>
    </source>
</reference>
<dbReference type="Pfam" id="PF10396">
    <property type="entry name" value="TrmE_N"/>
    <property type="match status" value="1"/>
</dbReference>
<dbReference type="STRING" id="32264.T1L466"/>
<feature type="domain" description="MnmE helical" evidence="8">
    <location>
        <begin position="154"/>
        <end position="251"/>
    </location>
</feature>
<dbReference type="EnsemblMetazoa" id="tetur37g00970.1">
    <property type="protein sequence ID" value="tetur37g00970.1"/>
    <property type="gene ID" value="tetur37g00970"/>
</dbReference>
<evidence type="ECO:0000256" key="3">
    <source>
        <dbReference type="ARBA" id="ARBA00022694"/>
    </source>
</evidence>
<dbReference type="GO" id="GO:0002098">
    <property type="term" value="P:tRNA wobble uridine modification"/>
    <property type="evidence" value="ECO:0007669"/>
    <property type="project" value="TreeGrafter"/>
</dbReference>
<dbReference type="Pfam" id="PF01926">
    <property type="entry name" value="MMR_HSR1"/>
    <property type="match status" value="1"/>
</dbReference>
<dbReference type="Proteomes" id="UP000015104">
    <property type="component" value="Unassembled WGS sequence"/>
</dbReference>
<evidence type="ECO:0000256" key="5">
    <source>
        <dbReference type="ARBA" id="ARBA00023134"/>
    </source>
</evidence>
<proteinExistence type="inferred from homology"/>
<feature type="domain" description="GTP-binding protein TrmE N-terminal" evidence="7">
    <location>
        <begin position="28"/>
        <end position="151"/>
    </location>
</feature>
<evidence type="ECO:0000313" key="10">
    <source>
        <dbReference type="Proteomes" id="UP000015104"/>
    </source>
</evidence>
<name>T1L466_TETUR</name>
<reference evidence="9" key="2">
    <citation type="submission" date="2015-06" db="UniProtKB">
        <authorList>
            <consortium name="EnsemblMetazoa"/>
        </authorList>
    </citation>
    <scope>IDENTIFICATION</scope>
</reference>
<dbReference type="AlphaFoldDB" id="T1L466"/>
<keyword evidence="5" id="KW-0342">GTP-binding</keyword>
<dbReference type="eggNOG" id="KOG1191">
    <property type="taxonomic scope" value="Eukaryota"/>
</dbReference>
<dbReference type="InterPro" id="IPR027266">
    <property type="entry name" value="TrmE/GcvT-like"/>
</dbReference>
<evidence type="ECO:0000256" key="4">
    <source>
        <dbReference type="ARBA" id="ARBA00022741"/>
    </source>
</evidence>
<dbReference type="Pfam" id="PF12631">
    <property type="entry name" value="MnmE_helical"/>
    <property type="match status" value="1"/>
</dbReference>
<keyword evidence="4" id="KW-0547">Nucleotide-binding</keyword>
<dbReference type="InterPro" id="IPR025867">
    <property type="entry name" value="MnmE_helical"/>
</dbReference>
<dbReference type="CDD" id="cd14858">
    <property type="entry name" value="TrmE_N"/>
    <property type="match status" value="1"/>
</dbReference>
<evidence type="ECO:0000259" key="7">
    <source>
        <dbReference type="Pfam" id="PF10396"/>
    </source>
</evidence>
<dbReference type="HOGENOM" id="CLU_019624_4_0_1"/>
<dbReference type="Gene3D" id="1.20.120.430">
    <property type="entry name" value="tRNA modification GTPase MnmE domain 2"/>
    <property type="match status" value="1"/>
</dbReference>
<evidence type="ECO:0008006" key="11">
    <source>
        <dbReference type="Google" id="ProtNLM"/>
    </source>
</evidence>
<accession>T1L466</accession>
<evidence type="ECO:0000259" key="8">
    <source>
        <dbReference type="Pfam" id="PF12631"/>
    </source>
</evidence>
<dbReference type="GO" id="GO:0005525">
    <property type="term" value="F:GTP binding"/>
    <property type="evidence" value="ECO:0007669"/>
    <property type="project" value="UniProtKB-KW"/>
</dbReference>
<dbReference type="SUPFAM" id="SSF103025">
    <property type="entry name" value="Folate-binding domain"/>
    <property type="match status" value="1"/>
</dbReference>
<dbReference type="SUPFAM" id="SSF116878">
    <property type="entry name" value="TrmE connector domain"/>
    <property type="match status" value="1"/>
</dbReference>
<dbReference type="InterPro" id="IPR027368">
    <property type="entry name" value="MnmE_dom2"/>
</dbReference>
<dbReference type="EMBL" id="CAEY01001063">
    <property type="status" value="NOT_ANNOTATED_CDS"/>
    <property type="molecule type" value="Genomic_DNA"/>
</dbReference>
<dbReference type="PANTHER" id="PTHR42714:SF2">
    <property type="entry name" value="TRNA MODIFICATION GTPASE GTPBP3, MITOCHONDRIAL"/>
    <property type="match status" value="1"/>
</dbReference>
<evidence type="ECO:0000313" key="9">
    <source>
        <dbReference type="EnsemblMetazoa" id="tetur37g00970.1"/>
    </source>
</evidence>
<feature type="domain" description="G" evidence="6">
    <location>
        <begin position="252"/>
        <end position="279"/>
    </location>
</feature>
<dbReference type="FunFam" id="3.30.1360.120:FF:000007">
    <property type="entry name" value="tRNA modification GTPase GTPBP3, mitochondrial"/>
    <property type="match status" value="1"/>
</dbReference>